<evidence type="ECO:0000256" key="1">
    <source>
        <dbReference type="ARBA" id="ARBA00022801"/>
    </source>
</evidence>
<sequence length="263" mass="26960">MTPDDAELDALLAHGPVAPERSFRYGDHPSQVVDLYGTAYEGTGAPVIALLHGGFWRERYDRTHLSPLAAALAADLGRCVALVEYRRVGGGGGFPATFDDLPPALAALPGARPVTLVGHSAGGHLALWAAARCPAAVASVVAVSPVADLALAHELALSDDAVGELLGGADLVAQRLDETDPMRMPPPPAPVTLLHGALDTTVPAELSRRYAQHATGELRELPGTGHYAPVTPGTGAYGVLAGAAAGGEAPRTGEHTGDRSYQG</sequence>
<gene>
    <name evidence="3" type="ORF">ACFQLX_02455</name>
</gene>
<keyword evidence="4" id="KW-1185">Reference proteome</keyword>
<protein>
    <submittedName>
        <fullName evidence="3">Alpha/beta fold hydrolase</fullName>
    </submittedName>
</protein>
<accession>A0ABW2GBW3</accession>
<dbReference type="Pfam" id="PF20434">
    <property type="entry name" value="BD-FAE"/>
    <property type="match status" value="1"/>
</dbReference>
<dbReference type="Gene3D" id="3.40.50.1820">
    <property type="entry name" value="alpha/beta hydrolase"/>
    <property type="match status" value="1"/>
</dbReference>
<dbReference type="RefSeq" id="WP_386411394.1">
    <property type="nucleotide sequence ID" value="NZ_JBHSZO010000003.1"/>
</dbReference>
<organism evidence="3 4">
    <name type="scientific">Streptomyces polyrhachis</name>
    <dbReference type="NCBI Taxonomy" id="1282885"/>
    <lineage>
        <taxon>Bacteria</taxon>
        <taxon>Bacillati</taxon>
        <taxon>Actinomycetota</taxon>
        <taxon>Actinomycetes</taxon>
        <taxon>Kitasatosporales</taxon>
        <taxon>Streptomycetaceae</taxon>
        <taxon>Streptomyces</taxon>
    </lineage>
</organism>
<dbReference type="InterPro" id="IPR049492">
    <property type="entry name" value="BD-FAE-like_dom"/>
</dbReference>
<feature type="domain" description="BD-FAE-like" evidence="2">
    <location>
        <begin position="34"/>
        <end position="209"/>
    </location>
</feature>
<evidence type="ECO:0000313" key="3">
    <source>
        <dbReference type="EMBL" id="MFC7217038.1"/>
    </source>
</evidence>
<dbReference type="EMBL" id="JBHSZO010000003">
    <property type="protein sequence ID" value="MFC7217038.1"/>
    <property type="molecule type" value="Genomic_DNA"/>
</dbReference>
<dbReference type="InterPro" id="IPR029058">
    <property type="entry name" value="AB_hydrolase_fold"/>
</dbReference>
<dbReference type="GO" id="GO:0016787">
    <property type="term" value="F:hydrolase activity"/>
    <property type="evidence" value="ECO:0007669"/>
    <property type="project" value="UniProtKB-KW"/>
</dbReference>
<name>A0ABW2GBW3_9ACTN</name>
<comment type="caution">
    <text evidence="3">The sequence shown here is derived from an EMBL/GenBank/DDBJ whole genome shotgun (WGS) entry which is preliminary data.</text>
</comment>
<dbReference type="InterPro" id="IPR050300">
    <property type="entry name" value="GDXG_lipolytic_enzyme"/>
</dbReference>
<evidence type="ECO:0000313" key="4">
    <source>
        <dbReference type="Proteomes" id="UP001596413"/>
    </source>
</evidence>
<dbReference type="SUPFAM" id="SSF53474">
    <property type="entry name" value="alpha/beta-Hydrolases"/>
    <property type="match status" value="1"/>
</dbReference>
<dbReference type="PANTHER" id="PTHR48081">
    <property type="entry name" value="AB HYDROLASE SUPERFAMILY PROTEIN C4A8.06C"/>
    <property type="match status" value="1"/>
</dbReference>
<dbReference type="Proteomes" id="UP001596413">
    <property type="component" value="Unassembled WGS sequence"/>
</dbReference>
<evidence type="ECO:0000259" key="2">
    <source>
        <dbReference type="Pfam" id="PF20434"/>
    </source>
</evidence>
<reference evidence="4" key="1">
    <citation type="journal article" date="2019" name="Int. J. Syst. Evol. Microbiol.">
        <title>The Global Catalogue of Microorganisms (GCM) 10K type strain sequencing project: providing services to taxonomists for standard genome sequencing and annotation.</title>
        <authorList>
            <consortium name="The Broad Institute Genomics Platform"/>
            <consortium name="The Broad Institute Genome Sequencing Center for Infectious Disease"/>
            <person name="Wu L."/>
            <person name="Ma J."/>
        </authorList>
    </citation>
    <scope>NUCLEOTIDE SEQUENCE [LARGE SCALE GENOMIC DNA]</scope>
    <source>
        <strain evidence="4">CGMCC 1.13681</strain>
    </source>
</reference>
<proteinExistence type="predicted"/>
<keyword evidence="1 3" id="KW-0378">Hydrolase</keyword>